<protein>
    <submittedName>
        <fullName evidence="2">Uncharacterized protein</fullName>
    </submittedName>
</protein>
<dbReference type="EMBL" id="JAIZAY010000011">
    <property type="protein sequence ID" value="KAJ8033991.1"/>
    <property type="molecule type" value="Genomic_DNA"/>
</dbReference>
<gene>
    <name evidence="2" type="ORF">HOLleu_24396</name>
</gene>
<evidence type="ECO:0000313" key="2">
    <source>
        <dbReference type="EMBL" id="KAJ8033991.1"/>
    </source>
</evidence>
<feature type="signal peptide" evidence="1">
    <location>
        <begin position="1"/>
        <end position="16"/>
    </location>
</feature>
<keyword evidence="1" id="KW-0732">Signal</keyword>
<evidence type="ECO:0000313" key="3">
    <source>
        <dbReference type="Proteomes" id="UP001152320"/>
    </source>
</evidence>
<accession>A0A9Q1H6A0</accession>
<keyword evidence="3" id="KW-1185">Reference proteome</keyword>
<comment type="caution">
    <text evidence="2">The sequence shown here is derived from an EMBL/GenBank/DDBJ whole genome shotgun (WGS) entry which is preliminary data.</text>
</comment>
<dbReference type="AlphaFoldDB" id="A0A9Q1H6A0"/>
<evidence type="ECO:0000256" key="1">
    <source>
        <dbReference type="SAM" id="SignalP"/>
    </source>
</evidence>
<name>A0A9Q1H6A0_HOLLE</name>
<organism evidence="2 3">
    <name type="scientific">Holothuria leucospilota</name>
    <name type="common">Black long sea cucumber</name>
    <name type="synonym">Mertensiothuria leucospilota</name>
    <dbReference type="NCBI Taxonomy" id="206669"/>
    <lineage>
        <taxon>Eukaryota</taxon>
        <taxon>Metazoa</taxon>
        <taxon>Echinodermata</taxon>
        <taxon>Eleutherozoa</taxon>
        <taxon>Echinozoa</taxon>
        <taxon>Holothuroidea</taxon>
        <taxon>Aspidochirotacea</taxon>
        <taxon>Aspidochirotida</taxon>
        <taxon>Holothuriidae</taxon>
        <taxon>Holothuria</taxon>
    </lineage>
</organism>
<feature type="chain" id="PRO_5040412155" evidence="1">
    <location>
        <begin position="17"/>
        <end position="57"/>
    </location>
</feature>
<dbReference type="Proteomes" id="UP001152320">
    <property type="component" value="Chromosome 11"/>
</dbReference>
<sequence length="57" mass="6266">MCVVIISAVLMQLVKRGTVCYNVTATQVTQAKVSTASPFRIVKMCTTEFLLKVVSTR</sequence>
<reference evidence="2" key="1">
    <citation type="submission" date="2021-10" db="EMBL/GenBank/DDBJ databases">
        <title>Tropical sea cucumber genome reveals ecological adaptation and Cuvierian tubules defense mechanism.</title>
        <authorList>
            <person name="Chen T."/>
        </authorList>
    </citation>
    <scope>NUCLEOTIDE SEQUENCE</scope>
    <source>
        <strain evidence="2">Nanhai2018</strain>
        <tissue evidence="2">Muscle</tissue>
    </source>
</reference>
<proteinExistence type="predicted"/>